<protein>
    <submittedName>
        <fullName evidence="2">Uncharacterized protein</fullName>
    </submittedName>
</protein>
<organism evidence="2 3">
    <name type="scientific">Sus scrofa</name>
    <name type="common">Pig</name>
    <dbReference type="NCBI Taxonomy" id="9823"/>
    <lineage>
        <taxon>Eukaryota</taxon>
        <taxon>Metazoa</taxon>
        <taxon>Chordata</taxon>
        <taxon>Craniata</taxon>
        <taxon>Vertebrata</taxon>
        <taxon>Euteleostomi</taxon>
        <taxon>Mammalia</taxon>
        <taxon>Eutheria</taxon>
        <taxon>Laurasiatheria</taxon>
        <taxon>Artiodactyla</taxon>
        <taxon>Suina</taxon>
        <taxon>Suidae</taxon>
        <taxon>Sus</taxon>
    </lineage>
</organism>
<reference evidence="2" key="4">
    <citation type="submission" date="2025-09" db="UniProtKB">
        <authorList>
            <consortium name="Ensembl"/>
        </authorList>
    </citation>
    <scope>IDENTIFICATION</scope>
</reference>
<evidence type="ECO:0000313" key="2">
    <source>
        <dbReference type="Ensembl" id="ENSSSCP00000064852.1"/>
    </source>
</evidence>
<reference evidence="2" key="2">
    <citation type="journal article" date="2020" name="Gigascience">
        <title>An improved pig reference genome sequence to enable pig genetics and genomics research.</title>
        <authorList>
            <person name="Warr A."/>
            <person name="Affara N."/>
            <person name="Aken B."/>
            <person name="Beiki H."/>
            <person name="Bickhart D.M."/>
            <person name="Billis K."/>
            <person name="Chow W."/>
            <person name="Eory L."/>
            <person name="Finlayson H.A."/>
            <person name="Flicek P."/>
            <person name="Giron C.G."/>
            <person name="Griffin D.K."/>
            <person name="Hall R."/>
            <person name="Hannum G."/>
            <person name="Hourlier T."/>
            <person name="Howe K."/>
            <person name="Hume D.A."/>
            <person name="Izuogu O."/>
            <person name="Kim K."/>
            <person name="Koren S."/>
            <person name="Liu H."/>
            <person name="Manchanda N."/>
            <person name="Martin F.J."/>
            <person name="Nonneman D.J."/>
            <person name="O'Connor R.E."/>
            <person name="Phillippy A.M."/>
            <person name="Rohrer G.A."/>
            <person name="Rosen B.D."/>
            <person name="Rund L.A."/>
            <person name="Sargent C.A."/>
            <person name="Schook L.B."/>
            <person name="Schroeder S.G."/>
            <person name="Schwartz A.S."/>
            <person name="Skinner B.M."/>
            <person name="Talbot R."/>
            <person name="Tseng E."/>
            <person name="Tuggle C.K."/>
            <person name="Watson M."/>
            <person name="Smith T.P.L."/>
            <person name="Archibald A.L."/>
        </authorList>
    </citation>
    <scope>NUCLEOTIDE SEQUENCE [LARGE SCALE GENOMIC DNA]</scope>
    <source>
        <strain evidence="2">Duroc</strain>
    </source>
</reference>
<feature type="region of interest" description="Disordered" evidence="1">
    <location>
        <begin position="1"/>
        <end position="58"/>
    </location>
</feature>
<dbReference type="Proteomes" id="UP000008227">
    <property type="component" value="Chromosome 11"/>
</dbReference>
<dbReference type="InParanoid" id="A0A5G2QS69"/>
<sequence length="201" mass="22346">MDREKRRGFSISRLRHKTSSSPGPGKTVLRRGGVGQNPTRPPRCPQQSEGSWTSSLTSNAAWGSSSIRASEKLRKNLPGKQRLQQGALTKENRGCWVLINSKEKVKHRSSWLLEATEPFVTRDVIPRYVFFSGSEFRMARRIGGCRHLGAGNPEGRGLSGSRSASAEGRAEEAFWFRGGWTVPWAPGLRRPKVVFLVGFPD</sequence>
<feature type="compositionally biased region" description="Polar residues" evidence="1">
    <location>
        <begin position="45"/>
        <end position="58"/>
    </location>
</feature>
<keyword evidence="3" id="KW-1185">Reference proteome</keyword>
<reference evidence="3" key="1">
    <citation type="submission" date="2009-11" db="EMBL/GenBank/DDBJ databases">
        <authorList>
            <consortium name="Porcine genome sequencing project"/>
        </authorList>
    </citation>
    <scope>NUCLEOTIDE SEQUENCE [LARGE SCALE GENOMIC DNA]</scope>
    <source>
        <strain evidence="3">Duroc</strain>
    </source>
</reference>
<accession>A0A5G2QS69</accession>
<evidence type="ECO:0000256" key="1">
    <source>
        <dbReference type="SAM" id="MobiDB-lite"/>
    </source>
</evidence>
<name>A0A5G2QS69_PIG</name>
<dbReference type="Bgee" id="ENSSSCG00000047512">
    <property type="expression patterns" value="Expressed in oocyte and 8 other cell types or tissues"/>
</dbReference>
<evidence type="ECO:0000313" key="3">
    <source>
        <dbReference type="Proteomes" id="UP000008227"/>
    </source>
</evidence>
<proteinExistence type="predicted"/>
<dbReference type="GeneTree" id="ENSGT00950000186331"/>
<reference evidence="2" key="3">
    <citation type="submission" date="2025-08" db="UniProtKB">
        <authorList>
            <consortium name="Ensembl"/>
        </authorList>
    </citation>
    <scope>IDENTIFICATION</scope>
</reference>
<dbReference type="AlphaFoldDB" id="A0A5G2QS69"/>
<dbReference type="Ensembl" id="ENSSSCT00000074773.1">
    <property type="protein sequence ID" value="ENSSSCP00000064852.1"/>
    <property type="gene ID" value="ENSSSCG00000047512.1"/>
</dbReference>